<dbReference type="AlphaFoldDB" id="A0A940PRF5"/>
<dbReference type="SMART" id="SM00382">
    <property type="entry name" value="AAA"/>
    <property type="match status" value="2"/>
</dbReference>
<dbReference type="RefSeq" id="WP_209704347.1">
    <property type="nucleotide sequence ID" value="NZ_JAFIDA010000001.1"/>
</dbReference>
<dbReference type="Proteomes" id="UP000675163">
    <property type="component" value="Unassembled WGS sequence"/>
</dbReference>
<organism evidence="5 6">
    <name type="scientific">Leucobacter exalbidus</name>
    <dbReference type="NCBI Taxonomy" id="662960"/>
    <lineage>
        <taxon>Bacteria</taxon>
        <taxon>Bacillati</taxon>
        <taxon>Actinomycetota</taxon>
        <taxon>Actinomycetes</taxon>
        <taxon>Micrococcales</taxon>
        <taxon>Microbacteriaceae</taxon>
        <taxon>Leucobacter</taxon>
    </lineage>
</organism>
<dbReference type="InterPro" id="IPR003593">
    <property type="entry name" value="AAA+_ATPase"/>
</dbReference>
<dbReference type="PANTHER" id="PTHR19211">
    <property type="entry name" value="ATP-BINDING TRANSPORT PROTEIN-RELATED"/>
    <property type="match status" value="1"/>
</dbReference>
<dbReference type="CDD" id="cd03221">
    <property type="entry name" value="ABCF_EF-3"/>
    <property type="match status" value="2"/>
</dbReference>
<protein>
    <submittedName>
        <fullName evidence="5">Macrolide transport system ATP-binding/permease protein</fullName>
    </submittedName>
</protein>
<evidence type="ECO:0000313" key="6">
    <source>
        <dbReference type="Proteomes" id="UP000675163"/>
    </source>
</evidence>
<dbReference type="PANTHER" id="PTHR19211:SF6">
    <property type="entry name" value="BLL7188 PROTEIN"/>
    <property type="match status" value="1"/>
</dbReference>
<feature type="domain" description="ABC transporter" evidence="4">
    <location>
        <begin position="400"/>
        <end position="594"/>
    </location>
</feature>
<dbReference type="InterPro" id="IPR050611">
    <property type="entry name" value="ABCF"/>
</dbReference>
<dbReference type="Pfam" id="PF00005">
    <property type="entry name" value="ABC_tran"/>
    <property type="match status" value="2"/>
</dbReference>
<evidence type="ECO:0000256" key="2">
    <source>
        <dbReference type="ARBA" id="ARBA00022741"/>
    </source>
</evidence>
<comment type="caution">
    <text evidence="5">The sequence shown here is derived from an EMBL/GenBank/DDBJ whole genome shotgun (WGS) entry which is preliminary data.</text>
</comment>
<evidence type="ECO:0000256" key="3">
    <source>
        <dbReference type="ARBA" id="ARBA00022840"/>
    </source>
</evidence>
<dbReference type="GO" id="GO:0016887">
    <property type="term" value="F:ATP hydrolysis activity"/>
    <property type="evidence" value="ECO:0007669"/>
    <property type="project" value="InterPro"/>
</dbReference>
<accession>A0A940PRF5</accession>
<dbReference type="PROSITE" id="PS50893">
    <property type="entry name" value="ABC_TRANSPORTER_2"/>
    <property type="match status" value="2"/>
</dbReference>
<evidence type="ECO:0000313" key="5">
    <source>
        <dbReference type="EMBL" id="MBP1325302.1"/>
    </source>
</evidence>
<dbReference type="FunFam" id="3.40.50.300:FF:000011">
    <property type="entry name" value="Putative ABC transporter ATP-binding component"/>
    <property type="match status" value="1"/>
</dbReference>
<dbReference type="GO" id="GO:0005524">
    <property type="term" value="F:ATP binding"/>
    <property type="evidence" value="ECO:0007669"/>
    <property type="project" value="UniProtKB-KW"/>
</dbReference>
<keyword evidence="6" id="KW-1185">Reference proteome</keyword>
<name>A0A940PRF5_9MICO</name>
<reference evidence="5" key="1">
    <citation type="submission" date="2021-02" db="EMBL/GenBank/DDBJ databases">
        <title>Sequencing the genomes of 1000 actinobacteria strains.</title>
        <authorList>
            <person name="Klenk H.-P."/>
        </authorList>
    </citation>
    <scope>NUCLEOTIDE SEQUENCE</scope>
    <source>
        <strain evidence="5">DSM 22850</strain>
    </source>
</reference>
<dbReference type="InterPro" id="IPR027417">
    <property type="entry name" value="P-loop_NTPase"/>
</dbReference>
<dbReference type="SUPFAM" id="SSF52540">
    <property type="entry name" value="P-loop containing nucleoside triphosphate hydrolases"/>
    <property type="match status" value="2"/>
</dbReference>
<dbReference type="InterPro" id="IPR017871">
    <property type="entry name" value="ABC_transporter-like_CS"/>
</dbReference>
<keyword evidence="2" id="KW-0547">Nucleotide-binding</keyword>
<evidence type="ECO:0000256" key="1">
    <source>
        <dbReference type="ARBA" id="ARBA00022737"/>
    </source>
</evidence>
<dbReference type="EMBL" id="JAFIDA010000001">
    <property type="protein sequence ID" value="MBP1325302.1"/>
    <property type="molecule type" value="Genomic_DNA"/>
</dbReference>
<proteinExistence type="predicted"/>
<evidence type="ECO:0000259" key="4">
    <source>
        <dbReference type="PROSITE" id="PS50893"/>
    </source>
</evidence>
<gene>
    <name evidence="5" type="ORF">JOF28_000534</name>
</gene>
<sequence>MSALPPFVVPTTSSTASLHLRVDSLSVSFAARRVLTDISFTVAAGDRLGLIAENGSGKSTLLRAAAGLIEPDHGIIEIAGGDMHGAATIGLLHQTSPFAATDTVDDALEAAIARARHAVAEVDRAAAALATAPFDAAVVEAYSLALDEAERLDAWTADSRTSSMLSGLGLADLDRTRPTDELSGGQLARLSLAWLLLRAPDVLLLDEPTNHLDAAATEYLLRVITHWRGPVLFASHDRAFLDAAATSLVDLDPAPLPQQLAEERGAPGAGSGAGITKFTGSYSAYLAARTQARARWERQYRDEQLELKRLRAGVGANQQVGHAEWRPRTETRAAQKFYADRNARVVARRVNDARSRLETLEASQLRAPVTELTFAGLNVGRSGKPSERPESLHAEAPPALLSGPIVELSRAAVDGRLVPVDLSLHAGEKLLLTGPNGAGKSTLVALIAGELQPSSGGCITAPGLSIGLLSQRVRIADPQGRGAALTAQQAYSDAVGWEQAEALPLSTFGLLQAELELRPVNQLSLGQQQRLSLAIVLASPPDLLLLDEPTNHLSLTLATELEHALEGYRGAVIVASHDRWLQDRWRGIRLSLTPVSPK</sequence>
<dbReference type="PROSITE" id="PS00211">
    <property type="entry name" value="ABC_TRANSPORTER_1"/>
    <property type="match status" value="1"/>
</dbReference>
<keyword evidence="3 5" id="KW-0067">ATP-binding</keyword>
<dbReference type="Gene3D" id="3.40.50.300">
    <property type="entry name" value="P-loop containing nucleotide triphosphate hydrolases"/>
    <property type="match status" value="2"/>
</dbReference>
<feature type="domain" description="ABC transporter" evidence="4">
    <location>
        <begin position="20"/>
        <end position="278"/>
    </location>
</feature>
<dbReference type="InterPro" id="IPR003439">
    <property type="entry name" value="ABC_transporter-like_ATP-bd"/>
</dbReference>
<keyword evidence="1" id="KW-0677">Repeat</keyword>